<proteinExistence type="predicted"/>
<gene>
    <name evidence="1" type="ORF">NPX13_g9480</name>
</gene>
<dbReference type="Gene3D" id="1.10.3290.10">
    <property type="entry name" value="Fido-like domain"/>
    <property type="match status" value="1"/>
</dbReference>
<dbReference type="InterPro" id="IPR036597">
    <property type="entry name" value="Fido-like_dom_sf"/>
</dbReference>
<dbReference type="EMBL" id="JANPWZ010002342">
    <property type="protein sequence ID" value="KAJ3559848.1"/>
    <property type="molecule type" value="Genomic_DNA"/>
</dbReference>
<protein>
    <submittedName>
        <fullName evidence="1">Uncharacterized protein</fullName>
    </submittedName>
</protein>
<evidence type="ECO:0000313" key="1">
    <source>
        <dbReference type="EMBL" id="KAJ3559848.1"/>
    </source>
</evidence>
<name>A0A9W8N6V7_9PEZI</name>
<reference evidence="1" key="1">
    <citation type="submission" date="2022-07" db="EMBL/GenBank/DDBJ databases">
        <title>Genome Sequence of Xylaria arbuscula.</title>
        <authorList>
            <person name="Buettner E."/>
        </authorList>
    </citation>
    <scope>NUCLEOTIDE SEQUENCE</scope>
    <source>
        <strain evidence="1">VT107</strain>
    </source>
</reference>
<dbReference type="AlphaFoldDB" id="A0A9W8N6V7"/>
<keyword evidence="2" id="KW-1185">Reference proteome</keyword>
<dbReference type="Proteomes" id="UP001148614">
    <property type="component" value="Unassembled WGS sequence"/>
</dbReference>
<accession>A0A9W8N6V7</accession>
<comment type="caution">
    <text evidence="1">The sequence shown here is derived from an EMBL/GenBank/DDBJ whole genome shotgun (WGS) entry which is preliminary data.</text>
</comment>
<evidence type="ECO:0000313" key="2">
    <source>
        <dbReference type="Proteomes" id="UP001148614"/>
    </source>
</evidence>
<sequence>MFTADKPHHPAHMNSIIPPTTVSKMLEGKRKGNRCETDCLLAGFSRAMSYGTSKTADYLRQNYNNGQPWDHLEDMDNNSQPWDIFEDQAIRVIYGSNAIDGIGGTLEYTASLCRPLFRGEEDGDEPLNRRFFDKSLPGYDETVQEVLARNNKTLITNDNMLITQREIIHAAEAFAWAIENLVFDDRSDWTQFAIRRINYILYYGLAQENKIKTSNIRIPAHVVPGEYRYLQEGEENRHIPPAWRREGGMPKLMDIWLFRVTRSFLEDQQEILLHEPLELCHIFAQHYHHFRNIQPFPGNRSLTERILLNCLSLKLSGRLFPLGDDGEQQREAYHNIARDSDRLYRLDLGNNLRNDYTVAQEGGNEEIEGT</sequence>
<organism evidence="1 2">
    <name type="scientific">Xylaria arbuscula</name>
    <dbReference type="NCBI Taxonomy" id="114810"/>
    <lineage>
        <taxon>Eukaryota</taxon>
        <taxon>Fungi</taxon>
        <taxon>Dikarya</taxon>
        <taxon>Ascomycota</taxon>
        <taxon>Pezizomycotina</taxon>
        <taxon>Sordariomycetes</taxon>
        <taxon>Xylariomycetidae</taxon>
        <taxon>Xylariales</taxon>
        <taxon>Xylariaceae</taxon>
        <taxon>Xylaria</taxon>
    </lineage>
</organism>